<feature type="transmembrane region" description="Helical" evidence="1">
    <location>
        <begin position="58"/>
        <end position="81"/>
    </location>
</feature>
<keyword evidence="1" id="KW-0812">Transmembrane</keyword>
<dbReference type="Proteomes" id="UP001359485">
    <property type="component" value="Unassembled WGS sequence"/>
</dbReference>
<reference evidence="2 3" key="1">
    <citation type="submission" date="2023-09" db="EMBL/GenBank/DDBJ databases">
        <title>Genomes of two closely related lineages of the louse Polyplax serrata with different host specificities.</title>
        <authorList>
            <person name="Martinu J."/>
            <person name="Tarabai H."/>
            <person name="Stefka J."/>
            <person name="Hypsa V."/>
        </authorList>
    </citation>
    <scope>NUCLEOTIDE SEQUENCE [LARGE SCALE GENOMIC DNA]</scope>
    <source>
        <strain evidence="2">98ZLc_SE</strain>
    </source>
</reference>
<sequence>MAYMFHRQKNTFTRVIRDCGVFAAGSTLPVIEVVVNSIEHEKKHMPFTYPPGATHRYGYSFVLAWLVFVCNLLSGCAFFIFSRKRKGQKAPNEEIAMADCPTIIGR</sequence>
<evidence type="ECO:0000256" key="1">
    <source>
        <dbReference type="SAM" id="Phobius"/>
    </source>
</evidence>
<evidence type="ECO:0000313" key="3">
    <source>
        <dbReference type="Proteomes" id="UP001359485"/>
    </source>
</evidence>
<evidence type="ECO:0000313" key="2">
    <source>
        <dbReference type="EMBL" id="KAK6624193.1"/>
    </source>
</evidence>
<keyword evidence="1" id="KW-0472">Membrane</keyword>
<keyword evidence="3" id="KW-1185">Reference proteome</keyword>
<dbReference type="Gene3D" id="1.20.140.150">
    <property type="match status" value="1"/>
</dbReference>
<protein>
    <submittedName>
        <fullName evidence="2">Uncharacterized protein</fullName>
    </submittedName>
</protein>
<accession>A0ABR1AQN8</accession>
<comment type="caution">
    <text evidence="2">The sequence shown here is derived from an EMBL/GenBank/DDBJ whole genome shotgun (WGS) entry which is preliminary data.</text>
</comment>
<dbReference type="EMBL" id="JAWJWF010000046">
    <property type="protein sequence ID" value="KAK6624193.1"/>
    <property type="molecule type" value="Genomic_DNA"/>
</dbReference>
<gene>
    <name evidence="2" type="ORF">RUM44_011051</name>
</gene>
<feature type="transmembrane region" description="Helical" evidence="1">
    <location>
        <begin position="21"/>
        <end position="38"/>
    </location>
</feature>
<keyword evidence="1" id="KW-1133">Transmembrane helix</keyword>
<name>A0ABR1AQN8_POLSC</name>
<proteinExistence type="predicted"/>
<organism evidence="2 3">
    <name type="scientific">Polyplax serrata</name>
    <name type="common">Common mouse louse</name>
    <dbReference type="NCBI Taxonomy" id="468196"/>
    <lineage>
        <taxon>Eukaryota</taxon>
        <taxon>Metazoa</taxon>
        <taxon>Ecdysozoa</taxon>
        <taxon>Arthropoda</taxon>
        <taxon>Hexapoda</taxon>
        <taxon>Insecta</taxon>
        <taxon>Pterygota</taxon>
        <taxon>Neoptera</taxon>
        <taxon>Paraneoptera</taxon>
        <taxon>Psocodea</taxon>
        <taxon>Troctomorpha</taxon>
        <taxon>Phthiraptera</taxon>
        <taxon>Anoplura</taxon>
        <taxon>Polyplacidae</taxon>
        <taxon>Polyplax</taxon>
    </lineage>
</organism>